<evidence type="ECO:0000259" key="2">
    <source>
        <dbReference type="Pfam" id="PF05605"/>
    </source>
</evidence>
<dbReference type="InterPro" id="IPR008598">
    <property type="entry name" value="Di19_Zn-bd"/>
</dbReference>
<keyword evidence="6" id="KW-1267">Proteomics identification</keyword>
<dbReference type="PANTHER" id="PTHR31875">
    <property type="entry name" value="PROTEIN DEHYDRATION-INDUCED 19"/>
    <property type="match status" value="1"/>
</dbReference>
<evidence type="ECO:0000313" key="4">
    <source>
        <dbReference type="EnsemblPlants" id="Zm00001eb285900_P001"/>
    </source>
</evidence>
<gene>
    <name evidence="4" type="primary">LOC100282502</name>
</gene>
<proteinExistence type="evidence at protein level"/>
<evidence type="ECO:0000259" key="3">
    <source>
        <dbReference type="Pfam" id="PF14571"/>
    </source>
</evidence>
<feature type="domain" description="Di19 C-terminal" evidence="3">
    <location>
        <begin position="127"/>
        <end position="170"/>
    </location>
</feature>
<dbReference type="PANTHER" id="PTHR31875:SF26">
    <property type="entry name" value="PROTEIN DEHYDRATION-INDUCED 19-RELATED"/>
    <property type="match status" value="1"/>
</dbReference>
<dbReference type="Gramene" id="Zm00001eb285900_T001">
    <property type="protein sequence ID" value="Zm00001eb285900_P001"/>
    <property type="gene ID" value="Zm00001eb285900"/>
</dbReference>
<accession>A0A804Q0P6</accession>
<evidence type="ECO:0000256" key="1">
    <source>
        <dbReference type="ARBA" id="ARBA00007109"/>
    </source>
</evidence>
<reference evidence="4" key="3">
    <citation type="submission" date="2021-05" db="UniProtKB">
        <authorList>
            <consortium name="EnsemblPlants"/>
        </authorList>
    </citation>
    <scope>IDENTIFICATION</scope>
    <source>
        <strain evidence="4">cv. B73</strain>
    </source>
</reference>
<organism evidence="4 5">
    <name type="scientific">Zea mays</name>
    <name type="common">Maize</name>
    <dbReference type="NCBI Taxonomy" id="4577"/>
    <lineage>
        <taxon>Eukaryota</taxon>
        <taxon>Viridiplantae</taxon>
        <taxon>Streptophyta</taxon>
        <taxon>Embryophyta</taxon>
        <taxon>Tracheophyta</taxon>
        <taxon>Spermatophyta</taxon>
        <taxon>Magnoliopsida</taxon>
        <taxon>Liliopsida</taxon>
        <taxon>Poales</taxon>
        <taxon>Poaceae</taxon>
        <taxon>PACMAD clade</taxon>
        <taxon>Panicoideae</taxon>
        <taxon>Andropogonodae</taxon>
        <taxon>Andropogoneae</taxon>
        <taxon>Tripsacinae</taxon>
        <taxon>Zea</taxon>
    </lineage>
</organism>
<reference evidence="4" key="2">
    <citation type="submission" date="2019-07" db="EMBL/GenBank/DDBJ databases">
        <authorList>
            <person name="Seetharam A."/>
            <person name="Woodhouse M."/>
            <person name="Cannon E."/>
        </authorList>
    </citation>
    <scope>NUCLEOTIDE SEQUENCE [LARGE SCALE GENOMIC DNA]</scope>
    <source>
        <strain evidence="4">cv. B73</strain>
    </source>
</reference>
<dbReference type="Pfam" id="PF14571">
    <property type="entry name" value="Di19_C"/>
    <property type="match status" value="2"/>
</dbReference>
<keyword evidence="5" id="KW-1185">Reference proteome</keyword>
<reference evidence="5" key="1">
    <citation type="journal article" date="2009" name="Science">
        <title>The B73 maize genome: complexity, diversity, and dynamics.</title>
        <authorList>
            <person name="Schnable P.S."/>
            <person name="Ware D."/>
            <person name="Fulton R.S."/>
            <person name="Stein J.C."/>
            <person name="Wei F."/>
            <person name="Pasternak S."/>
            <person name="Liang C."/>
            <person name="Zhang J."/>
            <person name="Fulton L."/>
            <person name="Graves T.A."/>
            <person name="Minx P."/>
            <person name="Reily A.D."/>
            <person name="Courtney L."/>
            <person name="Kruchowski S.S."/>
            <person name="Tomlinson C."/>
            <person name="Strong C."/>
            <person name="Delehaunty K."/>
            <person name="Fronick C."/>
            <person name="Courtney B."/>
            <person name="Rock S.M."/>
            <person name="Belter E."/>
            <person name="Du F."/>
            <person name="Kim K."/>
            <person name="Abbott R.M."/>
            <person name="Cotton M."/>
            <person name="Levy A."/>
            <person name="Marchetto P."/>
            <person name="Ochoa K."/>
            <person name="Jackson S.M."/>
            <person name="Gillam B."/>
            <person name="Chen W."/>
            <person name="Yan L."/>
            <person name="Higginbotham J."/>
            <person name="Cardenas M."/>
            <person name="Waligorski J."/>
            <person name="Applebaum E."/>
            <person name="Phelps L."/>
            <person name="Falcone J."/>
            <person name="Kanchi K."/>
            <person name="Thane T."/>
            <person name="Scimone A."/>
            <person name="Thane N."/>
            <person name="Henke J."/>
            <person name="Wang T."/>
            <person name="Ruppert J."/>
            <person name="Shah N."/>
            <person name="Rotter K."/>
            <person name="Hodges J."/>
            <person name="Ingenthron E."/>
            <person name="Cordes M."/>
            <person name="Kohlberg S."/>
            <person name="Sgro J."/>
            <person name="Delgado B."/>
            <person name="Mead K."/>
            <person name="Chinwalla A."/>
            <person name="Leonard S."/>
            <person name="Crouse K."/>
            <person name="Collura K."/>
            <person name="Kudrna D."/>
            <person name="Currie J."/>
            <person name="He R."/>
            <person name="Angelova A."/>
            <person name="Rajasekar S."/>
            <person name="Mueller T."/>
            <person name="Lomeli R."/>
            <person name="Scara G."/>
            <person name="Ko A."/>
            <person name="Delaney K."/>
            <person name="Wissotski M."/>
            <person name="Lopez G."/>
            <person name="Campos D."/>
            <person name="Braidotti M."/>
            <person name="Ashley E."/>
            <person name="Golser W."/>
            <person name="Kim H."/>
            <person name="Lee S."/>
            <person name="Lin J."/>
            <person name="Dujmic Z."/>
            <person name="Kim W."/>
            <person name="Talag J."/>
            <person name="Zuccolo A."/>
            <person name="Fan C."/>
            <person name="Sebastian A."/>
            <person name="Kramer M."/>
            <person name="Spiegel L."/>
            <person name="Nascimento L."/>
            <person name="Zutavern T."/>
            <person name="Miller B."/>
            <person name="Ambroise C."/>
            <person name="Muller S."/>
            <person name="Spooner W."/>
            <person name="Narechania A."/>
            <person name="Ren L."/>
            <person name="Wei S."/>
            <person name="Kumari S."/>
            <person name="Faga B."/>
            <person name="Levy M.J."/>
            <person name="McMahan L."/>
            <person name="Van Buren P."/>
            <person name="Vaughn M.W."/>
            <person name="Ying K."/>
            <person name="Yeh C.-T."/>
            <person name="Emrich S.J."/>
            <person name="Jia Y."/>
            <person name="Kalyanaraman A."/>
            <person name="Hsia A.-P."/>
            <person name="Barbazuk W.B."/>
            <person name="Baucom R.S."/>
            <person name="Brutnell T.P."/>
            <person name="Carpita N.C."/>
            <person name="Chaparro C."/>
            <person name="Chia J.-M."/>
            <person name="Deragon J.-M."/>
            <person name="Estill J.C."/>
            <person name="Fu Y."/>
            <person name="Jeddeloh J.A."/>
            <person name="Han Y."/>
            <person name="Lee H."/>
            <person name="Li P."/>
            <person name="Lisch D.R."/>
            <person name="Liu S."/>
            <person name="Liu Z."/>
            <person name="Nagel D.H."/>
            <person name="McCann M.C."/>
            <person name="SanMiguel P."/>
            <person name="Myers A.M."/>
            <person name="Nettleton D."/>
            <person name="Nguyen J."/>
            <person name="Penning B.W."/>
            <person name="Ponnala L."/>
            <person name="Schneider K.L."/>
            <person name="Schwartz D.C."/>
            <person name="Sharma A."/>
            <person name="Soderlund C."/>
            <person name="Springer N.M."/>
            <person name="Sun Q."/>
            <person name="Wang H."/>
            <person name="Waterman M."/>
            <person name="Westerman R."/>
            <person name="Wolfgruber T.K."/>
            <person name="Yang L."/>
            <person name="Yu Y."/>
            <person name="Zhang L."/>
            <person name="Zhou S."/>
            <person name="Zhu Q."/>
            <person name="Bennetzen J.L."/>
            <person name="Dawe R.K."/>
            <person name="Jiang J."/>
            <person name="Jiang N."/>
            <person name="Presting G.G."/>
            <person name="Wessler S.R."/>
            <person name="Aluru S."/>
            <person name="Martienssen R.A."/>
            <person name="Clifton S.W."/>
            <person name="McCombie W.R."/>
            <person name="Wing R.A."/>
            <person name="Wilson R.K."/>
        </authorList>
    </citation>
    <scope>NUCLEOTIDE SEQUENCE [LARGE SCALE GENOMIC DNA]</scope>
    <source>
        <strain evidence="5">cv. B73</strain>
    </source>
</reference>
<dbReference type="AlphaFoldDB" id="A0A804Q0P6"/>
<feature type="domain" description="Di19 zinc-binding" evidence="2">
    <location>
        <begin position="52"/>
        <end position="105"/>
    </location>
</feature>
<dbReference type="Proteomes" id="UP000007305">
    <property type="component" value="Chromosome 6"/>
</dbReference>
<dbReference type="OrthoDB" id="6270329at2759"/>
<dbReference type="Pfam" id="PF05605">
    <property type="entry name" value="zf-Di19"/>
    <property type="match status" value="1"/>
</dbReference>
<dbReference type="EnsemblPlants" id="Zm00001eb285900_T001">
    <property type="protein sequence ID" value="Zm00001eb285900_P001"/>
    <property type="gene ID" value="Zm00001eb285900"/>
</dbReference>
<evidence type="ECO:0000313" key="5">
    <source>
        <dbReference type="Proteomes" id="UP000007305"/>
    </source>
</evidence>
<comment type="similarity">
    <text evidence="1">Belongs to the Di19 family.</text>
</comment>
<dbReference type="InterPro" id="IPR033347">
    <property type="entry name" value="Di19"/>
</dbReference>
<evidence type="ECO:0008006" key="7">
    <source>
        <dbReference type="Google" id="ProtNLM"/>
    </source>
</evidence>
<feature type="domain" description="Di19 C-terminal" evidence="3">
    <location>
        <begin position="173"/>
        <end position="200"/>
    </location>
</feature>
<name>A0A804Q0P6_MAIZE</name>
<protein>
    <recommendedName>
        <fullName evidence="7">Protein DEHYDRATION-INDUCED 19 homolog 3</fullName>
    </recommendedName>
</protein>
<evidence type="ECO:0007829" key="6">
    <source>
        <dbReference type="PeptideAtlas" id="A0A804Q0P6"/>
    </source>
</evidence>
<sequence>MDAADVWGRSSSSSSSSAAAARRLQARYDLYMGIDDADAGLDEVTEPRGGAESYNCPFCGEDFDFVGLCCHIDDEHAVEAKSGACPICATRVGMDLIGHLTMQHGSYFKMQRRRRVRKVSSGSHSLLSLLRKDLRNGSLQSFLGGSSYVSNPPAAAPDPFVSSLIYEKPVERAEPSLSEKDQKERVQRSKFVRGLVLSTIFDDDNL</sequence>
<dbReference type="InterPro" id="IPR027935">
    <property type="entry name" value="Di19_C"/>
</dbReference>